<dbReference type="SUPFAM" id="SSF51182">
    <property type="entry name" value="RmlC-like cupins"/>
    <property type="match status" value="1"/>
</dbReference>
<dbReference type="EMBL" id="JAQQXP010000001">
    <property type="protein sequence ID" value="MDC8829358.1"/>
    <property type="molecule type" value="Genomic_DNA"/>
</dbReference>
<dbReference type="InterPro" id="IPR007247">
    <property type="entry name" value="Ureidogly_lyase"/>
</dbReference>
<dbReference type="Proteomes" id="UP001218788">
    <property type="component" value="Unassembled WGS sequence"/>
</dbReference>
<comment type="caution">
    <text evidence="5">The sequence shown here is derived from an EMBL/GenBank/DDBJ whole genome shotgun (WGS) entry which is preliminary data.</text>
</comment>
<dbReference type="RefSeq" id="WP_273637721.1">
    <property type="nucleotide sequence ID" value="NZ_JAQQXP010000001.1"/>
</dbReference>
<dbReference type="InterPro" id="IPR011051">
    <property type="entry name" value="RmlC_Cupin_sf"/>
</dbReference>
<organism evidence="5 6">
    <name type="scientific">Alteromonas gilva</name>
    <dbReference type="NCBI Taxonomy" id="2987522"/>
    <lineage>
        <taxon>Bacteria</taxon>
        <taxon>Pseudomonadati</taxon>
        <taxon>Pseudomonadota</taxon>
        <taxon>Gammaproteobacteria</taxon>
        <taxon>Alteromonadales</taxon>
        <taxon>Alteromonadaceae</taxon>
        <taxon>Alteromonas/Salinimonas group</taxon>
        <taxon>Alteromonas</taxon>
    </lineage>
</organism>
<evidence type="ECO:0000256" key="4">
    <source>
        <dbReference type="ARBA" id="ARBA00047684"/>
    </source>
</evidence>
<dbReference type="Gene3D" id="2.60.120.480">
    <property type="entry name" value="Ureidoglycolate hydrolase"/>
    <property type="match status" value="1"/>
</dbReference>
<comment type="catalytic activity">
    <reaction evidence="4">
        <text>(S)-ureidoglycolate = urea + glyoxylate</text>
        <dbReference type="Rhea" id="RHEA:11304"/>
        <dbReference type="ChEBI" id="CHEBI:16199"/>
        <dbReference type="ChEBI" id="CHEBI:36655"/>
        <dbReference type="ChEBI" id="CHEBI:57296"/>
        <dbReference type="EC" id="4.3.2.3"/>
    </reaction>
</comment>
<evidence type="ECO:0000256" key="1">
    <source>
        <dbReference type="ARBA" id="ARBA00011738"/>
    </source>
</evidence>
<protein>
    <submittedName>
        <fullName evidence="5">Ureidoglycolate lyase</fullName>
        <ecNumber evidence="5">4.3.2.3</ecNumber>
    </submittedName>
</protein>
<sequence>MRKTSDNAQTCIAIDHMPSLKDEGISTHKVPVKSANSPSFSRFGRKVYDYDKESVIIETWPAQGWRPVEPGTGNEAGIAEGVFEFNRRGQLMTARNHAVDGHYITGWFADPATASEQHPADCASVFVCEANYHPDGGQVFFPLQQTPFIALLAMPGDDVKPQDFIGFYCDGSFGIQIYPNIWHQPVFPLAPTAQFAGKQGKVHACIAIDFISEYNCYLQLPLHEVVLND</sequence>
<evidence type="ECO:0000313" key="5">
    <source>
        <dbReference type="EMBL" id="MDC8829358.1"/>
    </source>
</evidence>
<gene>
    <name evidence="5" type="ORF">OIK42_01160</name>
</gene>
<dbReference type="InterPro" id="IPR024060">
    <property type="entry name" value="Ureidoglycolate_lyase_dom_sf"/>
</dbReference>
<keyword evidence="3 5" id="KW-0456">Lyase</keyword>
<dbReference type="GO" id="GO:0050385">
    <property type="term" value="F:ureidoglycolate lyase activity"/>
    <property type="evidence" value="ECO:0007669"/>
    <property type="project" value="UniProtKB-EC"/>
</dbReference>
<dbReference type="Pfam" id="PF04115">
    <property type="entry name" value="Ureidogly_lyase"/>
    <property type="match status" value="1"/>
</dbReference>
<keyword evidence="2" id="KW-0659">Purine metabolism</keyword>
<comment type="subunit">
    <text evidence="1">Homodimer.</text>
</comment>
<reference evidence="5 6" key="1">
    <citation type="submission" date="2022-10" db="EMBL/GenBank/DDBJ databases">
        <title>Alteromonas sp. chi3 Genome sequencing.</title>
        <authorList>
            <person name="Park S."/>
        </authorList>
    </citation>
    <scope>NUCLEOTIDE SEQUENCE [LARGE SCALE GENOMIC DNA]</scope>
    <source>
        <strain evidence="6">chi3</strain>
    </source>
</reference>
<proteinExistence type="predicted"/>
<accession>A0ABT5L0M0</accession>
<name>A0ABT5L0M0_9ALTE</name>
<evidence type="ECO:0000313" key="6">
    <source>
        <dbReference type="Proteomes" id="UP001218788"/>
    </source>
</evidence>
<evidence type="ECO:0000256" key="3">
    <source>
        <dbReference type="ARBA" id="ARBA00023239"/>
    </source>
</evidence>
<dbReference type="EC" id="4.3.2.3" evidence="5"/>
<keyword evidence="6" id="KW-1185">Reference proteome</keyword>
<evidence type="ECO:0000256" key="2">
    <source>
        <dbReference type="ARBA" id="ARBA00022631"/>
    </source>
</evidence>